<proteinExistence type="predicted"/>
<gene>
    <name evidence="1" type="ORF">CTLFYP3_00116</name>
</gene>
<sequence>MNISSTSKVNLELSSQKKLNGSYVIGSKISNVFIEVPEEAIEILNYCDDERSIDEITKILLNQKI</sequence>
<dbReference type="RefSeq" id="WP_156627905.1">
    <property type="nucleotide sequence ID" value="NZ_CACRTO010000049.1"/>
</dbReference>
<dbReference type="AlphaFoldDB" id="A0A6N3GWD8"/>
<reference evidence="1" key="1">
    <citation type="submission" date="2019-11" db="EMBL/GenBank/DDBJ databases">
        <authorList>
            <person name="Feng L."/>
        </authorList>
    </citation>
    <scope>NUCLEOTIDE SEQUENCE</scope>
    <source>
        <strain evidence="1">CTertiumLFYP3</strain>
    </source>
</reference>
<dbReference type="EMBL" id="CACRTO010000049">
    <property type="protein sequence ID" value="VYU68059.1"/>
    <property type="molecule type" value="Genomic_DNA"/>
</dbReference>
<evidence type="ECO:0000313" key="1">
    <source>
        <dbReference type="EMBL" id="VYU68059.1"/>
    </source>
</evidence>
<name>A0A6N3GWD8_9CLOT</name>
<protein>
    <submittedName>
        <fullName evidence="1">Uncharacterized protein</fullName>
    </submittedName>
</protein>
<organism evidence="1">
    <name type="scientific">Clostridium tertium</name>
    <dbReference type="NCBI Taxonomy" id="1559"/>
    <lineage>
        <taxon>Bacteria</taxon>
        <taxon>Bacillati</taxon>
        <taxon>Bacillota</taxon>
        <taxon>Clostridia</taxon>
        <taxon>Eubacteriales</taxon>
        <taxon>Clostridiaceae</taxon>
        <taxon>Clostridium</taxon>
    </lineage>
</organism>
<accession>A0A6N3GWD8</accession>